<feature type="domain" description="FAD-binding PCMH-type" evidence="6">
    <location>
        <begin position="23"/>
        <end position="192"/>
    </location>
</feature>
<sequence>MTRYLRPDSPEYEAVRRPAMPQYGEVRPAVIAQCETPADVAEVLAEARKEGLPVVPRSGGHCFAGRSSTTGVVLDVSPMSSVEVSDDVAVVGAGTRLSRLYDALDAVGVTIPAGCGPTVGIAGLTLGGGIGVLGRSHGLTCDSLLAAEVVLADGRIVTCSAEQDSDLFWALRGAGGGQFGVVTRLWFSTLPTPVATRFHLTWSRADAVGVIDSWQHWAPYAWDELSASLRVTATEIHLFGLTTGEFSAPMEVSPTFAVVEQLPYRRLKESLVGLGDDPDAGESMAVSKSEFFAGPLPVAVIEELLRDAPGDVNFTPMGGAYNRVPATATAFAHRDTAFLLELVGTDRAKLAQVFSPLEPYGTGRVYTNFPDPTLDDALTAYHGENLGRLREVKRAYDPEGFFTFPQSL</sequence>
<dbReference type="PANTHER" id="PTHR42973">
    <property type="entry name" value="BINDING OXIDOREDUCTASE, PUTATIVE (AFU_ORTHOLOGUE AFUA_1G17690)-RELATED"/>
    <property type="match status" value="1"/>
</dbReference>
<dbReference type="GO" id="GO:0071949">
    <property type="term" value="F:FAD binding"/>
    <property type="evidence" value="ECO:0007669"/>
    <property type="project" value="InterPro"/>
</dbReference>
<evidence type="ECO:0000256" key="3">
    <source>
        <dbReference type="ARBA" id="ARBA00022630"/>
    </source>
</evidence>
<dbReference type="InterPro" id="IPR006094">
    <property type="entry name" value="Oxid_FAD_bind_N"/>
</dbReference>
<dbReference type="Proteomes" id="UP000295573">
    <property type="component" value="Unassembled WGS sequence"/>
</dbReference>
<evidence type="ECO:0000256" key="5">
    <source>
        <dbReference type="ARBA" id="ARBA00023002"/>
    </source>
</evidence>
<dbReference type="Gene3D" id="3.30.465.10">
    <property type="match status" value="1"/>
</dbReference>
<keyword evidence="5" id="KW-0560">Oxidoreductase</keyword>
<keyword evidence="3" id="KW-0285">Flavoprotein</keyword>
<dbReference type="InterPro" id="IPR016166">
    <property type="entry name" value="FAD-bd_PCMH"/>
</dbReference>
<dbReference type="InterPro" id="IPR016169">
    <property type="entry name" value="FAD-bd_PCMH_sub2"/>
</dbReference>
<dbReference type="RefSeq" id="WP_199237229.1">
    <property type="nucleotide sequence ID" value="NZ_SLWR01000010.1"/>
</dbReference>
<proteinExistence type="inferred from homology"/>
<dbReference type="PROSITE" id="PS00862">
    <property type="entry name" value="OX2_COVAL_FAD"/>
    <property type="match status" value="1"/>
</dbReference>
<evidence type="ECO:0000256" key="1">
    <source>
        <dbReference type="ARBA" id="ARBA00001974"/>
    </source>
</evidence>
<dbReference type="InterPro" id="IPR006093">
    <property type="entry name" value="Oxy_OxRdtase_FAD_BS"/>
</dbReference>
<evidence type="ECO:0000313" key="7">
    <source>
        <dbReference type="EMBL" id="TCO44555.1"/>
    </source>
</evidence>
<dbReference type="PANTHER" id="PTHR42973:SF39">
    <property type="entry name" value="FAD-BINDING PCMH-TYPE DOMAIN-CONTAINING PROTEIN"/>
    <property type="match status" value="1"/>
</dbReference>
<gene>
    <name evidence="7" type="ORF">EV646_110269</name>
</gene>
<dbReference type="Pfam" id="PF01565">
    <property type="entry name" value="FAD_binding_4"/>
    <property type="match status" value="1"/>
</dbReference>
<keyword evidence="4" id="KW-0274">FAD</keyword>
<dbReference type="AlphaFoldDB" id="A0A4R2IPB0"/>
<dbReference type="InterPro" id="IPR036318">
    <property type="entry name" value="FAD-bd_PCMH-like_sf"/>
</dbReference>
<dbReference type="InterPro" id="IPR012951">
    <property type="entry name" value="BBE"/>
</dbReference>
<evidence type="ECO:0000256" key="2">
    <source>
        <dbReference type="ARBA" id="ARBA00005466"/>
    </source>
</evidence>
<dbReference type="GO" id="GO:0016491">
    <property type="term" value="F:oxidoreductase activity"/>
    <property type="evidence" value="ECO:0007669"/>
    <property type="project" value="UniProtKB-KW"/>
</dbReference>
<keyword evidence="8" id="KW-1185">Reference proteome</keyword>
<dbReference type="Gene3D" id="3.40.462.20">
    <property type="match status" value="1"/>
</dbReference>
<comment type="caution">
    <text evidence="7">The sequence shown here is derived from an EMBL/GenBank/DDBJ whole genome shotgun (WGS) entry which is preliminary data.</text>
</comment>
<dbReference type="PROSITE" id="PS51387">
    <property type="entry name" value="FAD_PCMH"/>
    <property type="match status" value="1"/>
</dbReference>
<evidence type="ECO:0000259" key="6">
    <source>
        <dbReference type="PROSITE" id="PS51387"/>
    </source>
</evidence>
<accession>A0A4R2IPB0</accession>
<name>A0A4R2IPB0_9ACTN</name>
<dbReference type="Pfam" id="PF08031">
    <property type="entry name" value="BBE"/>
    <property type="match status" value="1"/>
</dbReference>
<dbReference type="EMBL" id="SLWR01000010">
    <property type="protein sequence ID" value="TCO44555.1"/>
    <property type="molecule type" value="Genomic_DNA"/>
</dbReference>
<comment type="cofactor">
    <cofactor evidence="1">
        <name>FAD</name>
        <dbReference type="ChEBI" id="CHEBI:57692"/>
    </cofactor>
</comment>
<evidence type="ECO:0000313" key="8">
    <source>
        <dbReference type="Proteomes" id="UP000295573"/>
    </source>
</evidence>
<evidence type="ECO:0000256" key="4">
    <source>
        <dbReference type="ARBA" id="ARBA00022827"/>
    </source>
</evidence>
<organism evidence="7 8">
    <name type="scientific">Kribbella antiqua</name>
    <dbReference type="NCBI Taxonomy" id="2512217"/>
    <lineage>
        <taxon>Bacteria</taxon>
        <taxon>Bacillati</taxon>
        <taxon>Actinomycetota</taxon>
        <taxon>Actinomycetes</taxon>
        <taxon>Propionibacteriales</taxon>
        <taxon>Kribbellaceae</taxon>
        <taxon>Kribbella</taxon>
    </lineage>
</organism>
<reference evidence="7 8" key="1">
    <citation type="journal article" date="2015" name="Stand. Genomic Sci.">
        <title>Genomic Encyclopedia of Bacterial and Archaeal Type Strains, Phase III: the genomes of soil and plant-associated and newly described type strains.</title>
        <authorList>
            <person name="Whitman W.B."/>
            <person name="Woyke T."/>
            <person name="Klenk H.P."/>
            <person name="Zhou Y."/>
            <person name="Lilburn T.G."/>
            <person name="Beck B.J."/>
            <person name="De Vos P."/>
            <person name="Vandamme P."/>
            <person name="Eisen J.A."/>
            <person name="Garrity G."/>
            <person name="Hugenholtz P."/>
            <person name="Kyrpides N.C."/>
        </authorList>
    </citation>
    <scope>NUCLEOTIDE SEQUENCE [LARGE SCALE GENOMIC DNA]</scope>
    <source>
        <strain evidence="7 8">VKM Ac-2541</strain>
    </source>
</reference>
<dbReference type="SUPFAM" id="SSF56176">
    <property type="entry name" value="FAD-binding/transporter-associated domain-like"/>
    <property type="match status" value="1"/>
</dbReference>
<protein>
    <submittedName>
        <fullName evidence="7">FAD/FMN-containing dehydrogenase</fullName>
    </submittedName>
</protein>
<dbReference type="InterPro" id="IPR050416">
    <property type="entry name" value="FAD-linked_Oxidoreductase"/>
</dbReference>
<comment type="similarity">
    <text evidence="2">Belongs to the oxygen-dependent FAD-linked oxidoreductase family.</text>
</comment>